<comment type="caution">
    <text evidence="1">The sequence shown here is derived from an EMBL/GenBank/DDBJ whole genome shotgun (WGS) entry which is preliminary data.</text>
</comment>
<proteinExistence type="predicted"/>
<organism evidence="1 2">
    <name type="scientific">candidate division WWE3 bacterium RBG_19FT_COMBO_53_11</name>
    <dbReference type="NCBI Taxonomy" id="1802613"/>
    <lineage>
        <taxon>Bacteria</taxon>
        <taxon>Katanobacteria</taxon>
    </lineage>
</organism>
<accession>A0A1F4UJ60</accession>
<dbReference type="AlphaFoldDB" id="A0A1F4UJ60"/>
<dbReference type="STRING" id="1802613.A2V54_02775"/>
<sequence>MPKILSHKDKASNGRSSAFEAWGAETNDLGQILISDRFLPTNDGKRAPQIYFILKRASEESTPFLCRNRSSYYKPVSIGRPPKAGYLLFR</sequence>
<reference evidence="1 2" key="1">
    <citation type="journal article" date="2016" name="Nat. Commun.">
        <title>Thousands of microbial genomes shed light on interconnected biogeochemical processes in an aquifer system.</title>
        <authorList>
            <person name="Anantharaman K."/>
            <person name="Brown C.T."/>
            <person name="Hug L.A."/>
            <person name="Sharon I."/>
            <person name="Castelle C.J."/>
            <person name="Probst A.J."/>
            <person name="Thomas B.C."/>
            <person name="Singh A."/>
            <person name="Wilkins M.J."/>
            <person name="Karaoz U."/>
            <person name="Brodie E.L."/>
            <person name="Williams K.H."/>
            <person name="Hubbard S.S."/>
            <person name="Banfield J.F."/>
        </authorList>
    </citation>
    <scope>NUCLEOTIDE SEQUENCE [LARGE SCALE GENOMIC DNA]</scope>
</reference>
<protein>
    <submittedName>
        <fullName evidence="1">Uncharacterized protein</fullName>
    </submittedName>
</protein>
<evidence type="ECO:0000313" key="2">
    <source>
        <dbReference type="Proteomes" id="UP000176583"/>
    </source>
</evidence>
<name>A0A1F4UJ60_UNCKA</name>
<evidence type="ECO:0000313" key="1">
    <source>
        <dbReference type="EMBL" id="OGC44994.1"/>
    </source>
</evidence>
<dbReference type="Proteomes" id="UP000176583">
    <property type="component" value="Unassembled WGS sequence"/>
</dbReference>
<gene>
    <name evidence="1" type="ORF">A2V54_02775</name>
</gene>
<dbReference type="EMBL" id="MEUW01000001">
    <property type="protein sequence ID" value="OGC44994.1"/>
    <property type="molecule type" value="Genomic_DNA"/>
</dbReference>